<name>A0A1M7UU30_9FIRM</name>
<evidence type="ECO:0000256" key="7">
    <source>
        <dbReference type="ARBA" id="ARBA00023204"/>
    </source>
</evidence>
<evidence type="ECO:0000256" key="2">
    <source>
        <dbReference type="ARBA" id="ARBA00022763"/>
    </source>
</evidence>
<dbReference type="Gene3D" id="3.90.320.10">
    <property type="match status" value="1"/>
</dbReference>
<evidence type="ECO:0000313" key="9">
    <source>
        <dbReference type="EMBL" id="SHN86445.1"/>
    </source>
</evidence>
<dbReference type="Pfam" id="PF12705">
    <property type="entry name" value="PDDEXK_1"/>
    <property type="match status" value="1"/>
</dbReference>
<evidence type="ECO:0000256" key="4">
    <source>
        <dbReference type="ARBA" id="ARBA00022806"/>
    </source>
</evidence>
<evidence type="ECO:0000313" key="10">
    <source>
        <dbReference type="Proteomes" id="UP000184010"/>
    </source>
</evidence>
<keyword evidence="5" id="KW-0067">ATP-binding</keyword>
<evidence type="ECO:0000256" key="1">
    <source>
        <dbReference type="ARBA" id="ARBA00022741"/>
    </source>
</evidence>
<gene>
    <name evidence="9" type="ORF">SAMN02745215_04629</name>
</gene>
<reference evidence="10" key="1">
    <citation type="submission" date="2016-12" db="EMBL/GenBank/DDBJ databases">
        <authorList>
            <person name="Varghese N."/>
            <person name="Submissions S."/>
        </authorList>
    </citation>
    <scope>NUCLEOTIDE SEQUENCE [LARGE SCALE GENOMIC DNA]</scope>
    <source>
        <strain evidence="10">DSM 11544</strain>
    </source>
</reference>
<dbReference type="GO" id="GO:0005524">
    <property type="term" value="F:ATP binding"/>
    <property type="evidence" value="ECO:0007669"/>
    <property type="project" value="UniProtKB-KW"/>
</dbReference>
<keyword evidence="2" id="KW-0227">DNA damage</keyword>
<evidence type="ECO:0000256" key="3">
    <source>
        <dbReference type="ARBA" id="ARBA00022801"/>
    </source>
</evidence>
<keyword evidence="7" id="KW-0234">DNA repair</keyword>
<evidence type="ECO:0000256" key="5">
    <source>
        <dbReference type="ARBA" id="ARBA00022840"/>
    </source>
</evidence>
<keyword evidence="1" id="KW-0547">Nucleotide-binding</keyword>
<dbReference type="Proteomes" id="UP000184010">
    <property type="component" value="Unassembled WGS sequence"/>
</dbReference>
<dbReference type="InterPro" id="IPR038726">
    <property type="entry name" value="PDDEXK_AddAB-type"/>
</dbReference>
<dbReference type="GO" id="GO:0004386">
    <property type="term" value="F:helicase activity"/>
    <property type="evidence" value="ECO:0007669"/>
    <property type="project" value="UniProtKB-KW"/>
</dbReference>
<proteinExistence type="predicted"/>
<protein>
    <submittedName>
        <fullName evidence="9">PD-(D/E)XK nuclease superfamily protein</fullName>
    </submittedName>
</protein>
<keyword evidence="6" id="KW-0238">DNA-binding</keyword>
<evidence type="ECO:0000256" key="6">
    <source>
        <dbReference type="ARBA" id="ARBA00023125"/>
    </source>
</evidence>
<keyword evidence="4" id="KW-0347">Helicase</keyword>
<dbReference type="GO" id="GO:0016787">
    <property type="term" value="F:hydrolase activity"/>
    <property type="evidence" value="ECO:0007669"/>
    <property type="project" value="UniProtKB-KW"/>
</dbReference>
<dbReference type="GO" id="GO:0003677">
    <property type="term" value="F:DNA binding"/>
    <property type="evidence" value="ECO:0007669"/>
    <property type="project" value="UniProtKB-KW"/>
</dbReference>
<dbReference type="InterPro" id="IPR011604">
    <property type="entry name" value="PDDEXK-like_dom_sf"/>
</dbReference>
<accession>A0A1M7UU30</accession>
<sequence>MDLFSFSRLTLFDTCKRRFAYKYVEKFPDPPGSPAVLGKTVHRAYDLYSNGYLFEDAIVTAYLEEGDSTVERSIVESMLTTAIGYKYTGTVEHHFIMQLTDKIKIQGYIDLQPDNTSIPMIVDWKTGFKTYGIFDSWQLPLYAAAVMEKTGDKVIKGVYAFLRFKRIESGIITQNEAFQAIQWAIRTAEEVQSRLELLTVLKIPEAFPARPSPACGNCPWSLLCLRESKGGLDCG</sequence>
<feature type="domain" description="PD-(D/E)XK endonuclease-like" evidence="8">
    <location>
        <begin position="4"/>
        <end position="224"/>
    </location>
</feature>
<dbReference type="GO" id="GO:0006281">
    <property type="term" value="P:DNA repair"/>
    <property type="evidence" value="ECO:0007669"/>
    <property type="project" value="UniProtKB-KW"/>
</dbReference>
<dbReference type="STRING" id="1121395.SAMN02745215_04629"/>
<organism evidence="9 10">
    <name type="scientific">Desulfitobacterium chlororespirans DSM 11544</name>
    <dbReference type="NCBI Taxonomy" id="1121395"/>
    <lineage>
        <taxon>Bacteria</taxon>
        <taxon>Bacillati</taxon>
        <taxon>Bacillota</taxon>
        <taxon>Clostridia</taxon>
        <taxon>Eubacteriales</taxon>
        <taxon>Desulfitobacteriaceae</taxon>
        <taxon>Desulfitobacterium</taxon>
    </lineage>
</organism>
<evidence type="ECO:0000259" key="8">
    <source>
        <dbReference type="Pfam" id="PF12705"/>
    </source>
</evidence>
<keyword evidence="10" id="KW-1185">Reference proteome</keyword>
<dbReference type="RefSeq" id="WP_018213653.1">
    <property type="nucleotide sequence ID" value="NZ_FRDN01000017.1"/>
</dbReference>
<dbReference type="EMBL" id="FRDN01000017">
    <property type="protein sequence ID" value="SHN86445.1"/>
    <property type="molecule type" value="Genomic_DNA"/>
</dbReference>
<dbReference type="AlphaFoldDB" id="A0A1M7UU30"/>
<keyword evidence="3" id="KW-0378">Hydrolase</keyword>